<proteinExistence type="predicted"/>
<evidence type="ECO:0000313" key="1">
    <source>
        <dbReference type="EMBL" id="SOB60555.1"/>
    </source>
</evidence>
<dbReference type="RefSeq" id="WP_097013258.1">
    <property type="nucleotide sequence ID" value="NZ_LT907975.1"/>
</dbReference>
<keyword evidence="2" id="KW-1185">Reference proteome</keyword>
<accession>A0A2C8FDL8</accession>
<sequence>MLDPHPQDLKDSLNKLSLVAHTLRFLAEQNESNDLGAVLKLLEQTLSENILALDTPSKQ</sequence>
<gene>
    <name evidence="1" type="ORF">DPRO_3639</name>
</gene>
<reference evidence="2" key="1">
    <citation type="submission" date="2017-09" db="EMBL/GenBank/DDBJ databases">
        <authorList>
            <person name="Regsiter A."/>
            <person name="William W."/>
        </authorList>
    </citation>
    <scope>NUCLEOTIDE SEQUENCE [LARGE SCALE GENOMIC DNA]</scope>
    <source>
        <strain evidence="2">500-1</strain>
    </source>
</reference>
<evidence type="ECO:0000313" key="2">
    <source>
        <dbReference type="Proteomes" id="UP000219215"/>
    </source>
</evidence>
<dbReference type="EMBL" id="LT907975">
    <property type="protein sequence ID" value="SOB60555.1"/>
    <property type="molecule type" value="Genomic_DNA"/>
</dbReference>
<dbReference type="Proteomes" id="UP000219215">
    <property type="component" value="Chromosome DPRO"/>
</dbReference>
<protein>
    <submittedName>
        <fullName evidence="1">Uncharacterized protein</fullName>
    </submittedName>
</protein>
<dbReference type="AlphaFoldDB" id="A0A2C8FDL8"/>
<name>A0A2C8FDL8_9BACT</name>
<organism evidence="1 2">
    <name type="scientific">Pseudodesulfovibrio profundus</name>
    <dbReference type="NCBI Taxonomy" id="57320"/>
    <lineage>
        <taxon>Bacteria</taxon>
        <taxon>Pseudomonadati</taxon>
        <taxon>Thermodesulfobacteriota</taxon>
        <taxon>Desulfovibrionia</taxon>
        <taxon>Desulfovibrionales</taxon>
        <taxon>Desulfovibrionaceae</taxon>
    </lineage>
</organism>
<dbReference type="KEGG" id="pprf:DPRO_3639"/>